<comment type="caution">
    <text evidence="14">The sequence shown here is derived from an EMBL/GenBank/DDBJ whole genome shotgun (WGS) entry which is preliminary data.</text>
</comment>
<dbReference type="Gene3D" id="6.20.210.20">
    <property type="entry name" value="THAP domain"/>
    <property type="match status" value="1"/>
</dbReference>
<keyword evidence="6" id="KW-0805">Transcription regulation</keyword>
<evidence type="ECO:0000256" key="3">
    <source>
        <dbReference type="ARBA" id="ARBA00022723"/>
    </source>
</evidence>
<evidence type="ECO:0000256" key="5">
    <source>
        <dbReference type="ARBA" id="ARBA00022833"/>
    </source>
</evidence>
<evidence type="ECO:0000256" key="8">
    <source>
        <dbReference type="ARBA" id="ARBA00023125"/>
    </source>
</evidence>
<dbReference type="InterPro" id="IPR026516">
    <property type="entry name" value="THAP1/10"/>
</dbReference>
<dbReference type="AlphaFoldDB" id="A0AAV6U8Y5"/>
<keyword evidence="15" id="KW-1185">Reference proteome</keyword>
<keyword evidence="9" id="KW-0804">Transcription</keyword>
<keyword evidence="4 12" id="KW-0863">Zinc-finger</keyword>
<dbReference type="SMART" id="SM00980">
    <property type="entry name" value="THAP"/>
    <property type="match status" value="1"/>
</dbReference>
<evidence type="ECO:0000256" key="9">
    <source>
        <dbReference type="ARBA" id="ARBA00023163"/>
    </source>
</evidence>
<evidence type="ECO:0000256" key="7">
    <source>
        <dbReference type="ARBA" id="ARBA00023054"/>
    </source>
</evidence>
<proteinExistence type="inferred from homology"/>
<keyword evidence="7" id="KW-0175">Coiled coil</keyword>
<comment type="subcellular location">
    <subcellularLocation>
        <location evidence="1">Nucleus</location>
        <location evidence="1">Nucleoplasm</location>
    </subcellularLocation>
</comment>
<dbReference type="InterPro" id="IPR038441">
    <property type="entry name" value="THAP_Znf_sf"/>
</dbReference>
<evidence type="ECO:0000256" key="11">
    <source>
        <dbReference type="ARBA" id="ARBA00023306"/>
    </source>
</evidence>
<organism evidence="14 15">
    <name type="scientific">Oedothorax gibbosus</name>
    <dbReference type="NCBI Taxonomy" id="931172"/>
    <lineage>
        <taxon>Eukaryota</taxon>
        <taxon>Metazoa</taxon>
        <taxon>Ecdysozoa</taxon>
        <taxon>Arthropoda</taxon>
        <taxon>Chelicerata</taxon>
        <taxon>Arachnida</taxon>
        <taxon>Araneae</taxon>
        <taxon>Araneomorphae</taxon>
        <taxon>Entelegynae</taxon>
        <taxon>Araneoidea</taxon>
        <taxon>Linyphiidae</taxon>
        <taxon>Erigoninae</taxon>
        <taxon>Oedothorax</taxon>
    </lineage>
</organism>
<dbReference type="GO" id="GO:0005654">
    <property type="term" value="C:nucleoplasm"/>
    <property type="evidence" value="ECO:0007669"/>
    <property type="project" value="UniProtKB-SubCell"/>
</dbReference>
<dbReference type="PROSITE" id="PS50950">
    <property type="entry name" value="ZF_THAP"/>
    <property type="match status" value="1"/>
</dbReference>
<evidence type="ECO:0000256" key="4">
    <source>
        <dbReference type="ARBA" id="ARBA00022771"/>
    </source>
</evidence>
<reference evidence="14 15" key="1">
    <citation type="journal article" date="2022" name="Nat. Ecol. Evol.">
        <title>A masculinizing supergene underlies an exaggerated male reproductive morph in a spider.</title>
        <authorList>
            <person name="Hendrickx F."/>
            <person name="De Corte Z."/>
            <person name="Sonet G."/>
            <person name="Van Belleghem S.M."/>
            <person name="Kostlbacher S."/>
            <person name="Vangestel C."/>
        </authorList>
    </citation>
    <scope>NUCLEOTIDE SEQUENCE [LARGE SCALE GENOMIC DNA]</scope>
    <source>
        <strain evidence="14">W744_W776</strain>
    </source>
</reference>
<dbReference type="PANTHER" id="PTHR46600:SF1">
    <property type="entry name" value="THAP DOMAIN-CONTAINING PROTEIN 1"/>
    <property type="match status" value="1"/>
</dbReference>
<dbReference type="Proteomes" id="UP000827092">
    <property type="component" value="Unassembled WGS sequence"/>
</dbReference>
<dbReference type="SUPFAM" id="SSF57716">
    <property type="entry name" value="Glucocorticoid receptor-like (DNA-binding domain)"/>
    <property type="match status" value="1"/>
</dbReference>
<dbReference type="GO" id="GO:0008270">
    <property type="term" value="F:zinc ion binding"/>
    <property type="evidence" value="ECO:0007669"/>
    <property type="project" value="UniProtKB-KW"/>
</dbReference>
<keyword evidence="10" id="KW-0539">Nucleus</keyword>
<dbReference type="GO" id="GO:0043565">
    <property type="term" value="F:sequence-specific DNA binding"/>
    <property type="evidence" value="ECO:0007669"/>
    <property type="project" value="InterPro"/>
</dbReference>
<evidence type="ECO:0000256" key="12">
    <source>
        <dbReference type="PROSITE-ProRule" id="PRU00309"/>
    </source>
</evidence>
<protein>
    <recommendedName>
        <fullName evidence="13">THAP-type domain-containing protein</fullName>
    </recommendedName>
</protein>
<evidence type="ECO:0000256" key="2">
    <source>
        <dbReference type="ARBA" id="ARBA00006177"/>
    </source>
</evidence>
<dbReference type="InterPro" id="IPR006612">
    <property type="entry name" value="THAP_Znf"/>
</dbReference>
<gene>
    <name evidence="14" type="ORF">JTE90_018164</name>
</gene>
<evidence type="ECO:0000259" key="13">
    <source>
        <dbReference type="PROSITE" id="PS50950"/>
    </source>
</evidence>
<dbReference type="PANTHER" id="PTHR46600">
    <property type="entry name" value="THAP DOMAIN-CONTAINING"/>
    <property type="match status" value="1"/>
</dbReference>
<keyword evidence="8 12" id="KW-0238">DNA-binding</keyword>
<evidence type="ECO:0000256" key="6">
    <source>
        <dbReference type="ARBA" id="ARBA00023015"/>
    </source>
</evidence>
<sequence>MPSRCVVPGCKGNYDNGPVVNLFQFPKDVNLWKKWEAAIPRSNPKVTNSSKVCELHFHSSDIETTVEIYDEKRMETVDMPLDRVRLQKNAVPSIFPNCPAYLSQNLPCREDPQEKRMRLETMQLHAALEQSI</sequence>
<dbReference type="Pfam" id="PF05485">
    <property type="entry name" value="THAP"/>
    <property type="match status" value="1"/>
</dbReference>
<keyword evidence="5" id="KW-0862">Zinc</keyword>
<accession>A0AAV6U8Y5</accession>
<evidence type="ECO:0000256" key="1">
    <source>
        <dbReference type="ARBA" id="ARBA00004642"/>
    </source>
</evidence>
<comment type="similarity">
    <text evidence="2">Belongs to the THAP1 family.</text>
</comment>
<name>A0AAV6U8Y5_9ARAC</name>
<evidence type="ECO:0000313" key="15">
    <source>
        <dbReference type="Proteomes" id="UP000827092"/>
    </source>
</evidence>
<evidence type="ECO:0000313" key="14">
    <source>
        <dbReference type="EMBL" id="KAG8180544.1"/>
    </source>
</evidence>
<dbReference type="SMART" id="SM00692">
    <property type="entry name" value="DM3"/>
    <property type="match status" value="1"/>
</dbReference>
<keyword evidence="11" id="KW-0131">Cell cycle</keyword>
<evidence type="ECO:0000256" key="10">
    <source>
        <dbReference type="ARBA" id="ARBA00023242"/>
    </source>
</evidence>
<feature type="domain" description="THAP-type" evidence="13">
    <location>
        <begin position="1"/>
        <end position="95"/>
    </location>
</feature>
<dbReference type="EMBL" id="JAFNEN010000559">
    <property type="protein sequence ID" value="KAG8180544.1"/>
    <property type="molecule type" value="Genomic_DNA"/>
</dbReference>
<keyword evidence="3" id="KW-0479">Metal-binding</keyword>